<dbReference type="OrthoDB" id="707849at2"/>
<protein>
    <submittedName>
        <fullName evidence="2">DUF4302 domain-containing protein</fullName>
    </submittedName>
</protein>
<evidence type="ECO:0000313" key="2">
    <source>
        <dbReference type="EMBL" id="RFM36560.1"/>
    </source>
</evidence>
<organism evidence="2 3">
    <name type="scientific">Chitinophaga silvisoli</name>
    <dbReference type="NCBI Taxonomy" id="2291814"/>
    <lineage>
        <taxon>Bacteria</taxon>
        <taxon>Pseudomonadati</taxon>
        <taxon>Bacteroidota</taxon>
        <taxon>Chitinophagia</taxon>
        <taxon>Chitinophagales</taxon>
        <taxon>Chitinophagaceae</taxon>
        <taxon>Chitinophaga</taxon>
    </lineage>
</organism>
<evidence type="ECO:0000256" key="1">
    <source>
        <dbReference type="SAM" id="SignalP"/>
    </source>
</evidence>
<evidence type="ECO:0000313" key="3">
    <source>
        <dbReference type="Proteomes" id="UP000261174"/>
    </source>
</evidence>
<keyword evidence="1" id="KW-0732">Signal</keyword>
<accession>A0A3E1P8Z7</accession>
<keyword evidence="3" id="KW-1185">Reference proteome</keyword>
<dbReference type="Pfam" id="PF14135">
    <property type="entry name" value="DUF4302"/>
    <property type="match status" value="1"/>
</dbReference>
<gene>
    <name evidence="2" type="ORF">DXN04_03405</name>
</gene>
<name>A0A3E1P8Z7_9BACT</name>
<dbReference type="EMBL" id="QTJV01000001">
    <property type="protein sequence ID" value="RFM36560.1"/>
    <property type="molecule type" value="Genomic_DNA"/>
</dbReference>
<dbReference type="PROSITE" id="PS51257">
    <property type="entry name" value="PROKAR_LIPOPROTEIN"/>
    <property type="match status" value="1"/>
</dbReference>
<proteinExistence type="predicted"/>
<reference evidence="2 3" key="1">
    <citation type="submission" date="2018-08" db="EMBL/GenBank/DDBJ databases">
        <title>Chitinophaga sp. K20C18050901, a novel bacterium isolated from forest soil.</title>
        <authorList>
            <person name="Wang C."/>
        </authorList>
    </citation>
    <scope>NUCLEOTIDE SEQUENCE [LARGE SCALE GENOMIC DNA]</scope>
    <source>
        <strain evidence="2 3">K20C18050901</strain>
    </source>
</reference>
<dbReference type="AlphaFoldDB" id="A0A3E1P8Z7"/>
<dbReference type="Proteomes" id="UP000261174">
    <property type="component" value="Unassembled WGS sequence"/>
</dbReference>
<feature type="chain" id="PRO_5017620927" evidence="1">
    <location>
        <begin position="18"/>
        <end position="426"/>
    </location>
</feature>
<comment type="caution">
    <text evidence="2">The sequence shown here is derived from an EMBL/GenBank/DDBJ whole genome shotgun (WGS) entry which is preliminary data.</text>
</comment>
<dbReference type="InterPro" id="IPR025396">
    <property type="entry name" value="DUF4302"/>
</dbReference>
<feature type="signal peptide" evidence="1">
    <location>
        <begin position="1"/>
        <end position="17"/>
    </location>
</feature>
<sequence length="426" mass="48372">MRTNLSLYILLTALLFAACKKEDDNVFKQSPDDRINEVLSTYSNALTSAEYGWKGIVYPSAVSTVPFSFYFKFDTANRVQMYSDWDSSTLNNMRESSYRLKALQQPCLLFDTYSYIHILCDPDASINGGYYGGGLLSDFEFILDGMSSNGDTIKLTGRQHATKAVLVKATSKEAQDYYDRKRNRDFDYSSRFLTYFKKLHTGKGDYDIYINQSFKSIKIVNANVKFSAGYYLTPLGVSFDKPFTDAGETIYGFEDVSWSADNQVMSLKVNGRAATITSDKKPYIVDSTAGPRWYNTALNAATYYITPLGFHVDGQDDYYNFASIPGFAYLFYYPNFGQSGYDFNGLMEDSYYGPAFKAKFNASGITTFTYGGTFYTIPDYSTTAISNIVTRFTESTGYYFVQTSDYNTYDMVNVKDARSWISWQLY</sequence>
<dbReference type="RefSeq" id="WP_116851882.1">
    <property type="nucleotide sequence ID" value="NZ_QTJV01000001.1"/>
</dbReference>